<dbReference type="SUPFAM" id="SSF46785">
    <property type="entry name" value="Winged helix' DNA-binding domain"/>
    <property type="match status" value="1"/>
</dbReference>
<dbReference type="PROSITE" id="PS51078">
    <property type="entry name" value="ICLR_ED"/>
    <property type="match status" value="1"/>
</dbReference>
<dbReference type="Pfam" id="PF09339">
    <property type="entry name" value="HTH_IclR"/>
    <property type="match status" value="1"/>
</dbReference>
<dbReference type="InterPro" id="IPR005471">
    <property type="entry name" value="Tscrpt_reg_IclR_N"/>
</dbReference>
<dbReference type="InterPro" id="IPR014757">
    <property type="entry name" value="Tscrpt_reg_IclR_C"/>
</dbReference>
<keyword evidence="1" id="KW-0805">Transcription regulation</keyword>
<evidence type="ECO:0000256" key="1">
    <source>
        <dbReference type="ARBA" id="ARBA00023015"/>
    </source>
</evidence>
<dbReference type="InterPro" id="IPR036390">
    <property type="entry name" value="WH_DNA-bd_sf"/>
</dbReference>
<protein>
    <submittedName>
        <fullName evidence="7">IclR family transcriptional regulator</fullName>
    </submittedName>
</protein>
<evidence type="ECO:0000256" key="3">
    <source>
        <dbReference type="ARBA" id="ARBA00023163"/>
    </source>
</evidence>
<evidence type="ECO:0000256" key="4">
    <source>
        <dbReference type="SAM" id="MobiDB-lite"/>
    </source>
</evidence>
<comment type="caution">
    <text evidence="7">The sequence shown here is derived from an EMBL/GenBank/DDBJ whole genome shotgun (WGS) entry which is preliminary data.</text>
</comment>
<dbReference type="Pfam" id="PF01614">
    <property type="entry name" value="IclR_C"/>
    <property type="match status" value="1"/>
</dbReference>
<name>A0A4S4AYH2_9RHOO</name>
<dbReference type="InterPro" id="IPR050707">
    <property type="entry name" value="HTH_MetabolicPath_Reg"/>
</dbReference>
<dbReference type="Gene3D" id="3.30.450.40">
    <property type="match status" value="1"/>
</dbReference>
<proteinExistence type="predicted"/>
<dbReference type="SUPFAM" id="SSF55781">
    <property type="entry name" value="GAF domain-like"/>
    <property type="match status" value="1"/>
</dbReference>
<reference evidence="7 8" key="1">
    <citation type="submission" date="2019-04" db="EMBL/GenBank/DDBJ databases">
        <title>Azoarcus nasutitermitis sp. nov. isolated from termite nest.</title>
        <authorList>
            <person name="Lin S.-Y."/>
            <person name="Hameed A."/>
            <person name="Hsu Y.-H."/>
            <person name="Young C.-C."/>
        </authorList>
    </citation>
    <scope>NUCLEOTIDE SEQUENCE [LARGE SCALE GENOMIC DNA]</scope>
    <source>
        <strain evidence="7 8">CC-YHH838</strain>
    </source>
</reference>
<accession>A0A4S4AYH2</accession>
<dbReference type="Gene3D" id="1.10.10.10">
    <property type="entry name" value="Winged helix-like DNA-binding domain superfamily/Winged helix DNA-binding domain"/>
    <property type="match status" value="1"/>
</dbReference>
<keyword evidence="3" id="KW-0804">Transcription</keyword>
<evidence type="ECO:0000259" key="5">
    <source>
        <dbReference type="PROSITE" id="PS51077"/>
    </source>
</evidence>
<dbReference type="GO" id="GO:0003700">
    <property type="term" value="F:DNA-binding transcription factor activity"/>
    <property type="evidence" value="ECO:0007669"/>
    <property type="project" value="TreeGrafter"/>
</dbReference>
<keyword evidence="2" id="KW-0238">DNA-binding</keyword>
<dbReference type="GO" id="GO:0045892">
    <property type="term" value="P:negative regulation of DNA-templated transcription"/>
    <property type="evidence" value="ECO:0007669"/>
    <property type="project" value="TreeGrafter"/>
</dbReference>
<feature type="domain" description="IclR-ED" evidence="6">
    <location>
        <begin position="79"/>
        <end position="265"/>
    </location>
</feature>
<gene>
    <name evidence="7" type="ORF">E6C76_13870</name>
</gene>
<dbReference type="GO" id="GO:0003677">
    <property type="term" value="F:DNA binding"/>
    <property type="evidence" value="ECO:0007669"/>
    <property type="project" value="UniProtKB-KW"/>
</dbReference>
<dbReference type="RefSeq" id="WP_136348833.1">
    <property type="nucleotide sequence ID" value="NZ_SSOC01000005.1"/>
</dbReference>
<feature type="region of interest" description="Disordered" evidence="4">
    <location>
        <begin position="1"/>
        <end position="21"/>
    </location>
</feature>
<dbReference type="OrthoDB" id="9807558at2"/>
<dbReference type="PANTHER" id="PTHR30136">
    <property type="entry name" value="HELIX-TURN-HELIX TRANSCRIPTIONAL REGULATOR, ICLR FAMILY"/>
    <property type="match status" value="1"/>
</dbReference>
<dbReference type="Proteomes" id="UP000308430">
    <property type="component" value="Unassembled WGS sequence"/>
</dbReference>
<dbReference type="PANTHER" id="PTHR30136:SF35">
    <property type="entry name" value="HTH-TYPE TRANSCRIPTIONAL REGULATOR RV1719"/>
    <property type="match status" value="1"/>
</dbReference>
<evidence type="ECO:0000259" key="6">
    <source>
        <dbReference type="PROSITE" id="PS51078"/>
    </source>
</evidence>
<dbReference type="EMBL" id="SSOC01000005">
    <property type="protein sequence ID" value="THF63672.1"/>
    <property type="molecule type" value="Genomic_DNA"/>
</dbReference>
<dbReference type="InterPro" id="IPR036388">
    <property type="entry name" value="WH-like_DNA-bd_sf"/>
</dbReference>
<dbReference type="SMART" id="SM00346">
    <property type="entry name" value="HTH_ICLR"/>
    <property type="match status" value="1"/>
</dbReference>
<feature type="domain" description="HTH iclR-type" evidence="5">
    <location>
        <begin position="23"/>
        <end position="85"/>
    </location>
</feature>
<evidence type="ECO:0000313" key="7">
    <source>
        <dbReference type="EMBL" id="THF63672.1"/>
    </source>
</evidence>
<evidence type="ECO:0000313" key="8">
    <source>
        <dbReference type="Proteomes" id="UP000308430"/>
    </source>
</evidence>
<sequence>MNEHKRAAAEPADDADDRQQGGIQVIARTSRIMRALSARPHGLSLAEIAAEVGLPRSTVQRIITALVAENLVEPAGAAGGFRLGPALGQLLYQTEADIVPVARPHLEQLSLALQETVCLSRLSGRQVQIVEVSVGEQILRIVPQVGLTAPMQLAADGKALLARMDPQKIVEWLGDDPPRHSGRGKRLPELLAELEEIRRSGFAYDYEELAEGVCAVAVSIGTYRGAYAVSVLAPTARMRAGVDTFRQELAATRALLERLLGTVQA</sequence>
<dbReference type="InterPro" id="IPR029016">
    <property type="entry name" value="GAF-like_dom_sf"/>
</dbReference>
<dbReference type="AlphaFoldDB" id="A0A4S4AYH2"/>
<keyword evidence="8" id="KW-1185">Reference proteome</keyword>
<evidence type="ECO:0000256" key="2">
    <source>
        <dbReference type="ARBA" id="ARBA00023125"/>
    </source>
</evidence>
<organism evidence="7 8">
    <name type="scientific">Pseudothauera nasutitermitis</name>
    <dbReference type="NCBI Taxonomy" id="2565930"/>
    <lineage>
        <taxon>Bacteria</taxon>
        <taxon>Pseudomonadati</taxon>
        <taxon>Pseudomonadota</taxon>
        <taxon>Betaproteobacteria</taxon>
        <taxon>Rhodocyclales</taxon>
        <taxon>Zoogloeaceae</taxon>
        <taxon>Pseudothauera</taxon>
    </lineage>
</organism>
<dbReference type="PROSITE" id="PS51077">
    <property type="entry name" value="HTH_ICLR"/>
    <property type="match status" value="1"/>
</dbReference>